<dbReference type="Proteomes" id="UP000326831">
    <property type="component" value="Chromosome"/>
</dbReference>
<name>A0A5P2UVP0_9ACTN</name>
<reference evidence="2 3" key="2">
    <citation type="submission" date="2017-09" db="EMBL/GenBank/DDBJ databases">
        <authorList>
            <person name="Lee N."/>
            <person name="Cho B.-K."/>
        </authorList>
    </citation>
    <scope>NUCLEOTIDE SEQUENCE [LARGE SCALE GENOMIC DNA]</scope>
    <source>
        <strain evidence="2 3">ATCC 27467</strain>
    </source>
</reference>
<dbReference type="AlphaFoldDB" id="A0A5P2UVP0"/>
<sequence length="131" mass="14509">MGPAAEPRDGAPVDAPRCPRCARELAVLEVYSTRNRWGGGPPRLRQEQWWQCPAGDWLGYRHADGDPLRPVRRLAGAEGDCFFCGDEECNVAGVPWQQEDGSWHDWLVCLSCGTSNPRRLRFPPPPDGAPG</sequence>
<proteinExistence type="predicted"/>
<dbReference type="RefSeq" id="WP_150519825.1">
    <property type="nucleotide sequence ID" value="NZ_BMVX01000041.1"/>
</dbReference>
<gene>
    <name evidence="2" type="ORF">CP968_23255</name>
    <name evidence="1" type="ORF">GCM10010371_65040</name>
</gene>
<evidence type="ECO:0000313" key="1">
    <source>
        <dbReference type="EMBL" id="GGZ95986.1"/>
    </source>
</evidence>
<dbReference type="EMBL" id="BMVX01000041">
    <property type="protein sequence ID" value="GGZ95986.1"/>
    <property type="molecule type" value="Genomic_DNA"/>
</dbReference>
<reference evidence="1" key="1">
    <citation type="journal article" date="2014" name="Int. J. Syst. Evol. Microbiol.">
        <title>Complete genome sequence of Corynebacterium casei LMG S-19264T (=DSM 44701T), isolated from a smear-ripened cheese.</title>
        <authorList>
            <consortium name="US DOE Joint Genome Institute (JGI-PGF)"/>
            <person name="Walter F."/>
            <person name="Albersmeier A."/>
            <person name="Kalinowski J."/>
            <person name="Ruckert C."/>
        </authorList>
    </citation>
    <scope>NUCLEOTIDE SEQUENCE</scope>
    <source>
        <strain evidence="1">JCM 4834</strain>
    </source>
</reference>
<evidence type="ECO:0000313" key="3">
    <source>
        <dbReference type="Proteomes" id="UP000326831"/>
    </source>
</evidence>
<reference evidence="1" key="3">
    <citation type="submission" date="2020-09" db="EMBL/GenBank/DDBJ databases">
        <authorList>
            <person name="Sun Q."/>
            <person name="Ohkuma M."/>
        </authorList>
    </citation>
    <scope>NUCLEOTIDE SEQUENCE</scope>
    <source>
        <strain evidence="1">JCM 4834</strain>
    </source>
</reference>
<dbReference type="Proteomes" id="UP000634660">
    <property type="component" value="Unassembled WGS sequence"/>
</dbReference>
<dbReference type="OrthoDB" id="3540521at2"/>
<evidence type="ECO:0000313" key="2">
    <source>
        <dbReference type="EMBL" id="QEU80807.1"/>
    </source>
</evidence>
<accession>A0A5P2UVP0</accession>
<protein>
    <submittedName>
        <fullName evidence="2">Uncharacterized protein</fullName>
    </submittedName>
</protein>
<dbReference type="EMBL" id="CP023701">
    <property type="protein sequence ID" value="QEU80807.1"/>
    <property type="molecule type" value="Genomic_DNA"/>
</dbReference>
<organism evidence="2 3">
    <name type="scientific">Streptomyces subrutilus</name>
    <dbReference type="NCBI Taxonomy" id="36818"/>
    <lineage>
        <taxon>Bacteria</taxon>
        <taxon>Bacillati</taxon>
        <taxon>Actinomycetota</taxon>
        <taxon>Actinomycetes</taxon>
        <taxon>Kitasatosporales</taxon>
        <taxon>Streptomycetaceae</taxon>
        <taxon>Streptomyces</taxon>
    </lineage>
</organism>
<dbReference type="KEGG" id="ssub:CP968_23255"/>
<keyword evidence="3" id="KW-1185">Reference proteome</keyword>